<evidence type="ECO:0000256" key="1">
    <source>
        <dbReference type="ARBA" id="ARBA00009174"/>
    </source>
</evidence>
<evidence type="ECO:0000313" key="4">
    <source>
        <dbReference type="Proteomes" id="UP000807371"/>
    </source>
</evidence>
<keyword evidence="4" id="KW-1185">Reference proteome</keyword>
<comment type="similarity">
    <text evidence="1">Belongs to the thioester dehydratase family. FabZ subfamily.</text>
</comment>
<dbReference type="EMBL" id="JACYXC010000001">
    <property type="protein sequence ID" value="MBH5335526.1"/>
    <property type="molecule type" value="Genomic_DNA"/>
</dbReference>
<dbReference type="Gene3D" id="3.10.129.10">
    <property type="entry name" value="Hotdog Thioesterase"/>
    <property type="match status" value="1"/>
</dbReference>
<gene>
    <name evidence="3" type="ORF">IHE55_12240</name>
</gene>
<sequence length="163" mass="17815">MTAVPEPADLLPHRATMLLVDRVVELVPGERAVVTRAVSRDERWYHRPGVAEASAEHHAYPHAVLLESFNQACAVLVMATWRGDGCDVLRAGVPMLGSYTGVRFGRPVLPGETLEHHVRIKQTHDEAMILTGESRVGDEVVLSARHGVVVRRPAEVLAADPLP</sequence>
<reference evidence="3 4" key="1">
    <citation type="submission" date="2020-09" db="EMBL/GenBank/DDBJ databases">
        <title>Biosynthesis of the nuclear factor of activated T cells inhibitor NFAT-133 and its congeners in Streptomyces pactum.</title>
        <authorList>
            <person name="Zhou W."/>
            <person name="Posri P."/>
            <person name="Abugrain M.E."/>
            <person name="Weisberg A.J."/>
            <person name="Chang J.H."/>
            <person name="Mahmud T."/>
        </authorList>
    </citation>
    <scope>NUCLEOTIDE SEQUENCE [LARGE SCALE GENOMIC DNA]</scope>
    <source>
        <strain evidence="3 4">ATCC 27456</strain>
    </source>
</reference>
<protein>
    <submittedName>
        <fullName evidence="3">Beta-hydroxyacyl-ACP dehydratase</fullName>
    </submittedName>
</protein>
<dbReference type="RefSeq" id="WP_197989065.1">
    <property type="nucleotide sequence ID" value="NZ_JACYXC010000001.1"/>
</dbReference>
<dbReference type="SUPFAM" id="SSF54637">
    <property type="entry name" value="Thioesterase/thiol ester dehydrase-isomerase"/>
    <property type="match status" value="1"/>
</dbReference>
<dbReference type="InterPro" id="IPR029069">
    <property type="entry name" value="HotDog_dom_sf"/>
</dbReference>
<comment type="caution">
    <text evidence="3">The sequence shown here is derived from an EMBL/GenBank/DDBJ whole genome shotgun (WGS) entry which is preliminary data.</text>
</comment>
<evidence type="ECO:0000256" key="2">
    <source>
        <dbReference type="ARBA" id="ARBA00023239"/>
    </source>
</evidence>
<organism evidence="3 4">
    <name type="scientific">Streptomyces pactum</name>
    <dbReference type="NCBI Taxonomy" id="68249"/>
    <lineage>
        <taxon>Bacteria</taxon>
        <taxon>Bacillati</taxon>
        <taxon>Actinomycetota</taxon>
        <taxon>Actinomycetes</taxon>
        <taxon>Kitasatosporales</taxon>
        <taxon>Streptomycetaceae</taxon>
        <taxon>Streptomyces</taxon>
    </lineage>
</organism>
<dbReference type="Pfam" id="PF07977">
    <property type="entry name" value="FabA"/>
    <property type="match status" value="1"/>
</dbReference>
<accession>A0ABS0NK00</accession>
<proteinExistence type="inferred from homology"/>
<name>A0ABS0NK00_9ACTN</name>
<dbReference type="InterPro" id="IPR013114">
    <property type="entry name" value="FabA_FabZ"/>
</dbReference>
<keyword evidence="2" id="KW-0456">Lyase</keyword>
<evidence type="ECO:0000313" key="3">
    <source>
        <dbReference type="EMBL" id="MBH5335526.1"/>
    </source>
</evidence>
<dbReference type="Proteomes" id="UP000807371">
    <property type="component" value="Unassembled WGS sequence"/>
</dbReference>
<dbReference type="PANTHER" id="PTHR30272:SF1">
    <property type="entry name" value="3-HYDROXYACYL-[ACYL-CARRIER-PROTEIN] DEHYDRATASE"/>
    <property type="match status" value="1"/>
</dbReference>
<dbReference type="PANTHER" id="PTHR30272">
    <property type="entry name" value="3-HYDROXYACYL-[ACYL-CARRIER-PROTEIN] DEHYDRATASE"/>
    <property type="match status" value="1"/>
</dbReference>